<reference evidence="4" key="1">
    <citation type="submission" date="2021-02" db="EMBL/GenBank/DDBJ databases">
        <authorList>
            <person name="Nowell W R."/>
        </authorList>
    </citation>
    <scope>NUCLEOTIDE SEQUENCE</scope>
</reference>
<dbReference type="Proteomes" id="UP000663851">
    <property type="component" value="Unassembled WGS sequence"/>
</dbReference>
<evidence type="ECO:0000259" key="3">
    <source>
        <dbReference type="Pfam" id="PF23283"/>
    </source>
</evidence>
<protein>
    <recommendedName>
        <fullName evidence="3">UMOD/GP2/OIT3-like D8C domain-containing protein</fullName>
    </recommendedName>
</protein>
<evidence type="ECO:0000313" key="7">
    <source>
        <dbReference type="EMBL" id="CAF4672348.1"/>
    </source>
</evidence>
<dbReference type="AlphaFoldDB" id="A0A820FEL7"/>
<dbReference type="Proteomes" id="UP000663873">
    <property type="component" value="Unassembled WGS sequence"/>
</dbReference>
<dbReference type="Pfam" id="PF23283">
    <property type="entry name" value="D8C_UMOD"/>
    <property type="match status" value="1"/>
</dbReference>
<name>A0A820FEL7_9BILA</name>
<feature type="domain" description="UMOD/GP2/OIT3-like D8C" evidence="3">
    <location>
        <begin position="159"/>
        <end position="228"/>
    </location>
</feature>
<evidence type="ECO:0000313" key="5">
    <source>
        <dbReference type="EMBL" id="CAF4320464.1"/>
    </source>
</evidence>
<dbReference type="Proteomes" id="UP000663838">
    <property type="component" value="Unassembled WGS sequence"/>
</dbReference>
<organism evidence="4 9">
    <name type="scientific">Rotaria socialis</name>
    <dbReference type="NCBI Taxonomy" id="392032"/>
    <lineage>
        <taxon>Eukaryota</taxon>
        <taxon>Metazoa</taxon>
        <taxon>Spiralia</taxon>
        <taxon>Gnathifera</taxon>
        <taxon>Rotifera</taxon>
        <taxon>Eurotatoria</taxon>
        <taxon>Bdelloidea</taxon>
        <taxon>Philodinida</taxon>
        <taxon>Philodinidae</taxon>
        <taxon>Rotaria</taxon>
    </lineage>
</organism>
<keyword evidence="2" id="KW-1015">Disulfide bond</keyword>
<evidence type="ECO:0000313" key="4">
    <source>
        <dbReference type="EMBL" id="CAF4262407.1"/>
    </source>
</evidence>
<evidence type="ECO:0000256" key="1">
    <source>
        <dbReference type="ARBA" id="ARBA00022729"/>
    </source>
</evidence>
<dbReference type="Proteomes" id="UP000663862">
    <property type="component" value="Unassembled WGS sequence"/>
</dbReference>
<evidence type="ECO:0000313" key="8">
    <source>
        <dbReference type="EMBL" id="CAF4811479.1"/>
    </source>
</evidence>
<dbReference type="InterPro" id="IPR057774">
    <property type="entry name" value="D8C_UMOD/GP2/OIT3-like"/>
</dbReference>
<proteinExistence type="predicted"/>
<dbReference type="EMBL" id="CAJOBP010001192">
    <property type="protein sequence ID" value="CAF4262407.1"/>
    <property type="molecule type" value="Genomic_DNA"/>
</dbReference>
<accession>A0A820FEL7</accession>
<dbReference type="EMBL" id="CAJOBQ010000447">
    <property type="protein sequence ID" value="CAF4357169.1"/>
    <property type="molecule type" value="Genomic_DNA"/>
</dbReference>
<evidence type="ECO:0000313" key="6">
    <source>
        <dbReference type="EMBL" id="CAF4357169.1"/>
    </source>
</evidence>
<sequence>MDFLIEALECSSRSYCVPRPAGVPCSTNYDCECYSMAIGGQICAHSQVPCSNLTLCNPDGVTCSESNTICVTNTRCQRPVCYPIVMADSQTQCPPPEPSHNHNRDSSSSSMLELYVEHRWDSAYVNSSSGPKCDPNEFAYLAKWVRFSGAAGTLLATSMIPPNRCGAYYTGYYTGLMPTQRGDTVTGKVCYNWNTNTCYMSNMISVTNCKDFFVYALVASPNCSGRYCTI</sequence>
<gene>
    <name evidence="5" type="ORF">HFQ381_LOCUS14787</name>
    <name evidence="8" type="ORF">QYT958_LOCUS24497</name>
    <name evidence="7" type="ORF">TOA249_LOCUS15344</name>
    <name evidence="6" type="ORF">TSG867_LOCUS9953</name>
    <name evidence="4" type="ORF">UJA718_LOCUS10248</name>
</gene>
<dbReference type="EMBL" id="CAJOBO010000980">
    <property type="protein sequence ID" value="CAF4320464.1"/>
    <property type="molecule type" value="Genomic_DNA"/>
</dbReference>
<evidence type="ECO:0000313" key="9">
    <source>
        <dbReference type="Proteomes" id="UP000663873"/>
    </source>
</evidence>
<comment type="caution">
    <text evidence="4">The sequence shown here is derived from an EMBL/GenBank/DDBJ whole genome shotgun (WGS) entry which is preliminary data.</text>
</comment>
<dbReference type="Proteomes" id="UP000663848">
    <property type="component" value="Unassembled WGS sequence"/>
</dbReference>
<keyword evidence="9" id="KW-1185">Reference proteome</keyword>
<keyword evidence="1" id="KW-0732">Signal</keyword>
<dbReference type="EMBL" id="CAJOBR010005239">
    <property type="protein sequence ID" value="CAF4811479.1"/>
    <property type="molecule type" value="Genomic_DNA"/>
</dbReference>
<evidence type="ECO:0000256" key="2">
    <source>
        <dbReference type="ARBA" id="ARBA00023157"/>
    </source>
</evidence>
<dbReference type="EMBL" id="CAJOBS010000995">
    <property type="protein sequence ID" value="CAF4672348.1"/>
    <property type="molecule type" value="Genomic_DNA"/>
</dbReference>